<keyword evidence="1" id="KW-0812">Transmembrane</keyword>
<feature type="transmembrane region" description="Helical" evidence="1">
    <location>
        <begin position="210"/>
        <end position="231"/>
    </location>
</feature>
<feature type="transmembrane region" description="Helical" evidence="1">
    <location>
        <begin position="20"/>
        <end position="39"/>
    </location>
</feature>
<dbReference type="EMBL" id="CADCWP010000363">
    <property type="protein sequence ID" value="CAA9588584.1"/>
    <property type="molecule type" value="Genomic_DNA"/>
</dbReference>
<accession>A0A6J4VYT2</accession>
<name>A0A6J4VYT2_9DEIN</name>
<feature type="transmembrane region" description="Helical" evidence="1">
    <location>
        <begin position="51"/>
        <end position="72"/>
    </location>
</feature>
<feature type="transmembrane region" description="Helical" evidence="1">
    <location>
        <begin position="93"/>
        <end position="114"/>
    </location>
</feature>
<keyword evidence="1" id="KW-0472">Membrane</keyword>
<organism evidence="2">
    <name type="scientific">uncultured Truepera sp</name>
    <dbReference type="NCBI Taxonomy" id="543023"/>
    <lineage>
        <taxon>Bacteria</taxon>
        <taxon>Thermotogati</taxon>
        <taxon>Deinococcota</taxon>
        <taxon>Deinococci</taxon>
        <taxon>Trueperales</taxon>
        <taxon>Trueperaceae</taxon>
        <taxon>Truepera</taxon>
        <taxon>environmental samples</taxon>
    </lineage>
</organism>
<protein>
    <submittedName>
        <fullName evidence="2">Uncharacterized protein</fullName>
    </submittedName>
</protein>
<evidence type="ECO:0000313" key="2">
    <source>
        <dbReference type="EMBL" id="CAA9588584.1"/>
    </source>
</evidence>
<reference evidence="2" key="1">
    <citation type="submission" date="2020-02" db="EMBL/GenBank/DDBJ databases">
        <authorList>
            <person name="Meier V. D."/>
        </authorList>
    </citation>
    <scope>NUCLEOTIDE SEQUENCE</scope>
    <source>
        <strain evidence="2">AVDCRST_MAG86</strain>
    </source>
</reference>
<keyword evidence="1" id="KW-1133">Transmembrane helix</keyword>
<dbReference type="AlphaFoldDB" id="A0A6J4VYT2"/>
<proteinExistence type="predicted"/>
<feature type="transmembrane region" description="Helical" evidence="1">
    <location>
        <begin position="180"/>
        <end position="198"/>
    </location>
</feature>
<gene>
    <name evidence="2" type="ORF">AVDCRST_MAG86-4151</name>
</gene>
<sequence>MTSSSLNPKSARPNLTFNPFLVTATLIWLAATLYLLFFADLTNLRYGNQEPATYLLGQVGVLPFIALMLFLARRTGLKPVDHTSELGLSRTSAALETAWLLAYMFATMGLGMALNIHNHIHFGAFADGTQSVLGQEPRVSSILWAGYNLLVYVVLPLAFFSGMRRYSAKELLLSFPKPRVFVPFAVLAGVVGVVPFITSDFWSTPLLGHLLTLLIYSLGTLIPVAVFTQALLAPRLAFLARSWVTGAVLAGVVYMLFNLNEYFVEWGSAPEVGLSLTWLLAGDLFWGTIKAVSTLALGNAWMHIFTTHTLHLADAPLVAKVFGIR</sequence>
<feature type="transmembrane region" description="Helical" evidence="1">
    <location>
        <begin position="142"/>
        <end position="160"/>
    </location>
</feature>
<feature type="transmembrane region" description="Helical" evidence="1">
    <location>
        <begin position="238"/>
        <end position="257"/>
    </location>
</feature>
<feature type="transmembrane region" description="Helical" evidence="1">
    <location>
        <begin position="277"/>
        <end position="298"/>
    </location>
</feature>
<evidence type="ECO:0000256" key="1">
    <source>
        <dbReference type="SAM" id="Phobius"/>
    </source>
</evidence>